<reference evidence="2" key="1">
    <citation type="journal article" date="2014" name="Front. Microbiol.">
        <title>High frequency of phylogenetically diverse reductive dehalogenase-homologous genes in deep subseafloor sedimentary metagenomes.</title>
        <authorList>
            <person name="Kawai M."/>
            <person name="Futagami T."/>
            <person name="Toyoda A."/>
            <person name="Takaki Y."/>
            <person name="Nishi S."/>
            <person name="Hori S."/>
            <person name="Arai W."/>
            <person name="Tsubouchi T."/>
            <person name="Morono Y."/>
            <person name="Uchiyama I."/>
            <person name="Ito T."/>
            <person name="Fujiyama A."/>
            <person name="Inagaki F."/>
            <person name="Takami H."/>
        </authorList>
    </citation>
    <scope>NUCLEOTIDE SEQUENCE</scope>
    <source>
        <strain evidence="2">Expedition CK06-06</strain>
    </source>
</reference>
<feature type="domain" description="Gingipain propeptide" evidence="1">
    <location>
        <begin position="58"/>
        <end position="195"/>
    </location>
</feature>
<gene>
    <name evidence="2" type="ORF">S03H2_28781</name>
</gene>
<dbReference type="AlphaFoldDB" id="X1GMV8"/>
<sequence length="205" mass="22752">MRNKGLFLQIAIIAVFAASNLIGTSTSVAAGRKRPHVAKNKNVMVLEYDFEEPEIITEGDIDFVTISGFNRYNRAGAPVIPVKPVQILVPAGMKIEKVTSKAIDTFQLPDTYRLSHGTKAFRKSVGPPETPTQPNPEIFSMTTFWPAKQHDLVTVQTNRGYNIAYVNLFPLQYSPKAGKIKMATKIRLTVRLAGTDSHRRAKPTK</sequence>
<feature type="non-terminal residue" evidence="2">
    <location>
        <position position="205"/>
    </location>
</feature>
<dbReference type="InterPro" id="IPR012600">
    <property type="entry name" value="Propeptide_C25"/>
</dbReference>
<dbReference type="EMBL" id="BARU01017342">
    <property type="protein sequence ID" value="GAH59236.1"/>
    <property type="molecule type" value="Genomic_DNA"/>
</dbReference>
<protein>
    <recommendedName>
        <fullName evidence="1">Gingipain propeptide domain-containing protein</fullName>
    </recommendedName>
</protein>
<evidence type="ECO:0000313" key="2">
    <source>
        <dbReference type="EMBL" id="GAH59236.1"/>
    </source>
</evidence>
<dbReference type="Pfam" id="PF08126">
    <property type="entry name" value="Propeptide_C25"/>
    <property type="match status" value="1"/>
</dbReference>
<accession>X1GMV8</accession>
<organism evidence="2">
    <name type="scientific">marine sediment metagenome</name>
    <dbReference type="NCBI Taxonomy" id="412755"/>
    <lineage>
        <taxon>unclassified sequences</taxon>
        <taxon>metagenomes</taxon>
        <taxon>ecological metagenomes</taxon>
    </lineage>
</organism>
<name>X1GMV8_9ZZZZ</name>
<proteinExistence type="predicted"/>
<evidence type="ECO:0000259" key="1">
    <source>
        <dbReference type="Pfam" id="PF08126"/>
    </source>
</evidence>
<dbReference type="Gene3D" id="2.60.40.3800">
    <property type="match status" value="1"/>
</dbReference>
<dbReference type="GO" id="GO:0004197">
    <property type="term" value="F:cysteine-type endopeptidase activity"/>
    <property type="evidence" value="ECO:0007669"/>
    <property type="project" value="InterPro"/>
</dbReference>
<comment type="caution">
    <text evidence="2">The sequence shown here is derived from an EMBL/GenBank/DDBJ whole genome shotgun (WGS) entry which is preliminary data.</text>
</comment>
<dbReference type="InterPro" id="IPR038490">
    <property type="entry name" value="Gingipain_propep_sf"/>
</dbReference>